<dbReference type="Proteomes" id="UP000726737">
    <property type="component" value="Unassembled WGS sequence"/>
</dbReference>
<dbReference type="InterPro" id="IPR029071">
    <property type="entry name" value="Ubiquitin-like_domsf"/>
</dbReference>
<dbReference type="Pfam" id="PF00085">
    <property type="entry name" value="Thioredoxin"/>
    <property type="match status" value="1"/>
</dbReference>
<dbReference type="PROSITE" id="PS00194">
    <property type="entry name" value="THIOREDOXIN_1"/>
    <property type="match status" value="1"/>
</dbReference>
<feature type="compositionally biased region" description="Gly residues" evidence="2">
    <location>
        <begin position="114"/>
        <end position="126"/>
    </location>
</feature>
<dbReference type="PANTHER" id="PTHR46115">
    <property type="entry name" value="THIOREDOXIN-LIKE PROTEIN 1"/>
    <property type="match status" value="1"/>
</dbReference>
<dbReference type="OrthoDB" id="10263751at2759"/>
<dbReference type="CDD" id="cd01767">
    <property type="entry name" value="UBX"/>
    <property type="match status" value="1"/>
</dbReference>
<dbReference type="SUPFAM" id="SSF52833">
    <property type="entry name" value="Thioredoxin-like"/>
    <property type="match status" value="1"/>
</dbReference>
<dbReference type="NCBIfam" id="TIGR01068">
    <property type="entry name" value="thioredoxin"/>
    <property type="match status" value="1"/>
</dbReference>
<evidence type="ECO:0000313" key="5">
    <source>
        <dbReference type="EMBL" id="KAG0250075.1"/>
    </source>
</evidence>
<dbReference type="SMART" id="SM00166">
    <property type="entry name" value="UBX"/>
    <property type="match status" value="1"/>
</dbReference>
<dbReference type="InterPro" id="IPR013766">
    <property type="entry name" value="Thioredoxin_domain"/>
</dbReference>
<comment type="caution">
    <text evidence="5">The sequence shown here is derived from an EMBL/GenBank/DDBJ whole genome shotgun (WGS) entry which is preliminary data.</text>
</comment>
<dbReference type="InterPro" id="IPR017937">
    <property type="entry name" value="Thioredoxin_CS"/>
</dbReference>
<dbReference type="InterPro" id="IPR001012">
    <property type="entry name" value="UBX_dom"/>
</dbReference>
<keyword evidence="6" id="KW-1185">Reference proteome</keyword>
<dbReference type="AlphaFoldDB" id="A0A9P6TWU6"/>
<sequence length="285" mass="30363">MKNISSEAELNSLLASSGSRLVVVDFFATWCGPCKTLAPVLENLERKHTSTIFAKVDVDQAQDCAGKYSVTSMPTILFFKNRSEVGRVVGADVGKIQSLIKTYEGGSSFSGTGQTLGGGSGSGSGTGTKPSLSSSSSGRKRNEVDGAPYYMRLWTAVGHLSTGILRFCTQCVHTISMVATSAKTGLIGDSSQSAKEIETVEGPGGSCQIQVRMLDGSSIRGDFEPEHTLQRVHDFVQANMNARGVKASGFTLMTNFPKTVYKDEGLQQTLEEAKLTPRAQLIVMA</sequence>
<evidence type="ECO:0008006" key="7">
    <source>
        <dbReference type="Google" id="ProtNLM"/>
    </source>
</evidence>
<reference evidence="5" key="1">
    <citation type="journal article" date="2020" name="Fungal Divers.">
        <title>Resolving the Mortierellaceae phylogeny through synthesis of multi-gene phylogenetics and phylogenomics.</title>
        <authorList>
            <person name="Vandepol N."/>
            <person name="Liber J."/>
            <person name="Desiro A."/>
            <person name="Na H."/>
            <person name="Kennedy M."/>
            <person name="Barry K."/>
            <person name="Grigoriev I.V."/>
            <person name="Miller A.N."/>
            <person name="O'Donnell K."/>
            <person name="Stajich J.E."/>
            <person name="Bonito G."/>
        </authorList>
    </citation>
    <scope>NUCLEOTIDE SEQUENCE</scope>
    <source>
        <strain evidence="5">KOD948</strain>
    </source>
</reference>
<dbReference type="Pfam" id="PF00789">
    <property type="entry name" value="UBX"/>
    <property type="match status" value="1"/>
</dbReference>
<name>A0A9P6TWU6_9FUNG</name>
<protein>
    <recommendedName>
        <fullName evidence="7">Thioredoxin-like protein</fullName>
    </recommendedName>
</protein>
<keyword evidence="1" id="KW-1015">Disulfide bond</keyword>
<feature type="region of interest" description="Disordered" evidence="2">
    <location>
        <begin position="111"/>
        <end position="141"/>
    </location>
</feature>
<feature type="compositionally biased region" description="Low complexity" evidence="2">
    <location>
        <begin position="127"/>
        <end position="137"/>
    </location>
</feature>
<dbReference type="Gene3D" id="3.40.30.10">
    <property type="entry name" value="Glutaredoxin"/>
    <property type="match status" value="1"/>
</dbReference>
<dbReference type="PROSITE" id="PS50033">
    <property type="entry name" value="UBX"/>
    <property type="match status" value="1"/>
</dbReference>
<evidence type="ECO:0000256" key="2">
    <source>
        <dbReference type="SAM" id="MobiDB-lite"/>
    </source>
</evidence>
<dbReference type="PRINTS" id="PR00421">
    <property type="entry name" value="THIOREDOXIN"/>
</dbReference>
<proteinExistence type="predicted"/>
<feature type="domain" description="Thioredoxin" evidence="4">
    <location>
        <begin position="1"/>
        <end position="121"/>
    </location>
</feature>
<dbReference type="Gene3D" id="3.10.20.90">
    <property type="entry name" value="Phosphatidylinositol 3-kinase Catalytic Subunit, Chain A, domain 1"/>
    <property type="match status" value="1"/>
</dbReference>
<dbReference type="EMBL" id="JAAAJA010000728">
    <property type="protein sequence ID" value="KAG0250075.1"/>
    <property type="molecule type" value="Genomic_DNA"/>
</dbReference>
<evidence type="ECO:0000259" key="4">
    <source>
        <dbReference type="PROSITE" id="PS51352"/>
    </source>
</evidence>
<evidence type="ECO:0000313" key="6">
    <source>
        <dbReference type="Proteomes" id="UP000726737"/>
    </source>
</evidence>
<feature type="domain" description="UBX" evidence="3">
    <location>
        <begin position="202"/>
        <end position="283"/>
    </location>
</feature>
<dbReference type="GO" id="GO:0015035">
    <property type="term" value="F:protein-disulfide reductase activity"/>
    <property type="evidence" value="ECO:0007669"/>
    <property type="project" value="InterPro"/>
</dbReference>
<dbReference type="CDD" id="cd02947">
    <property type="entry name" value="TRX_family"/>
    <property type="match status" value="1"/>
</dbReference>
<dbReference type="InterPro" id="IPR005746">
    <property type="entry name" value="Thioredoxin"/>
</dbReference>
<evidence type="ECO:0000256" key="1">
    <source>
        <dbReference type="ARBA" id="ARBA00023157"/>
    </source>
</evidence>
<evidence type="ECO:0000259" key="3">
    <source>
        <dbReference type="PROSITE" id="PS50033"/>
    </source>
</evidence>
<organism evidence="5 6">
    <name type="scientific">Mortierella polycephala</name>
    <dbReference type="NCBI Taxonomy" id="41804"/>
    <lineage>
        <taxon>Eukaryota</taxon>
        <taxon>Fungi</taxon>
        <taxon>Fungi incertae sedis</taxon>
        <taxon>Mucoromycota</taxon>
        <taxon>Mortierellomycotina</taxon>
        <taxon>Mortierellomycetes</taxon>
        <taxon>Mortierellales</taxon>
        <taxon>Mortierellaceae</taxon>
        <taxon>Mortierella</taxon>
    </lineage>
</organism>
<dbReference type="InterPro" id="IPR036249">
    <property type="entry name" value="Thioredoxin-like_sf"/>
</dbReference>
<accession>A0A9P6TWU6</accession>
<gene>
    <name evidence="5" type="ORF">BG011_008669</name>
</gene>
<dbReference type="PROSITE" id="PS51352">
    <property type="entry name" value="THIOREDOXIN_2"/>
    <property type="match status" value="1"/>
</dbReference>
<dbReference type="SUPFAM" id="SSF54236">
    <property type="entry name" value="Ubiquitin-like"/>
    <property type="match status" value="1"/>
</dbReference>